<keyword evidence="6" id="KW-0677">Repeat</keyword>
<accession>A0A7J7P2Z3</accession>
<dbReference type="GO" id="GO:0008289">
    <property type="term" value="F:lipid binding"/>
    <property type="evidence" value="ECO:0007669"/>
    <property type="project" value="UniProtKB-KW"/>
</dbReference>
<evidence type="ECO:0000256" key="4">
    <source>
        <dbReference type="ARBA" id="ARBA00022692"/>
    </source>
</evidence>
<dbReference type="GO" id="GO:0016020">
    <property type="term" value="C:membrane"/>
    <property type="evidence" value="ECO:0007669"/>
    <property type="project" value="UniProtKB-SubCell"/>
</dbReference>
<proteinExistence type="inferred from homology"/>
<evidence type="ECO:0000256" key="10">
    <source>
        <dbReference type="ARBA" id="ARBA00023121"/>
    </source>
</evidence>
<evidence type="ECO:0000256" key="11">
    <source>
        <dbReference type="ARBA" id="ARBA00023136"/>
    </source>
</evidence>
<dbReference type="EMBL" id="JACGCM010000310">
    <property type="protein sequence ID" value="KAF6173826.1"/>
    <property type="molecule type" value="Genomic_DNA"/>
</dbReference>
<dbReference type="CDD" id="cd21677">
    <property type="entry name" value="SMP_SYT"/>
    <property type="match status" value="1"/>
</dbReference>
<dbReference type="InterPro" id="IPR045050">
    <property type="entry name" value="Synaptotagmin_plant"/>
</dbReference>
<evidence type="ECO:0000256" key="8">
    <source>
        <dbReference type="ARBA" id="ARBA00022989"/>
    </source>
</evidence>
<keyword evidence="4" id="KW-0812">Transmembrane</keyword>
<keyword evidence="10" id="KW-0446">Lipid-binding</keyword>
<name>A0A7J7P2Z3_9MAGN</name>
<organism evidence="13 14">
    <name type="scientific">Kingdonia uniflora</name>
    <dbReference type="NCBI Taxonomy" id="39325"/>
    <lineage>
        <taxon>Eukaryota</taxon>
        <taxon>Viridiplantae</taxon>
        <taxon>Streptophyta</taxon>
        <taxon>Embryophyta</taxon>
        <taxon>Tracheophyta</taxon>
        <taxon>Spermatophyta</taxon>
        <taxon>Magnoliopsida</taxon>
        <taxon>Ranunculales</taxon>
        <taxon>Circaeasteraceae</taxon>
        <taxon>Kingdonia</taxon>
    </lineage>
</organism>
<comment type="caution">
    <text evidence="13">The sequence shown here is derived from an EMBL/GenBank/DDBJ whole genome shotgun (WGS) entry which is preliminary data.</text>
</comment>
<keyword evidence="8" id="KW-1133">Transmembrane helix</keyword>
<dbReference type="GO" id="GO:0006869">
    <property type="term" value="P:lipid transport"/>
    <property type="evidence" value="ECO:0007669"/>
    <property type="project" value="UniProtKB-KW"/>
</dbReference>
<keyword evidence="11" id="KW-0472">Membrane</keyword>
<protein>
    <recommendedName>
        <fullName evidence="12">SMP-LTD domain-containing protein</fullName>
    </recommendedName>
</protein>
<evidence type="ECO:0000313" key="13">
    <source>
        <dbReference type="EMBL" id="KAF6173826.1"/>
    </source>
</evidence>
<comment type="subcellular location">
    <subcellularLocation>
        <location evidence="1">Membrane</location>
        <topology evidence="1">Single-pass membrane protein</topology>
    </subcellularLocation>
</comment>
<dbReference type="PANTHER" id="PTHR10774">
    <property type="entry name" value="EXTENDED SYNAPTOTAGMIN-RELATED"/>
    <property type="match status" value="1"/>
</dbReference>
<dbReference type="Pfam" id="PF17047">
    <property type="entry name" value="SMP_LBD"/>
    <property type="match status" value="1"/>
</dbReference>
<dbReference type="AlphaFoldDB" id="A0A7J7P2Z3"/>
<evidence type="ECO:0000256" key="3">
    <source>
        <dbReference type="ARBA" id="ARBA00022448"/>
    </source>
</evidence>
<feature type="domain" description="SMP-LTD" evidence="12">
    <location>
        <begin position="1"/>
        <end position="128"/>
    </location>
</feature>
<dbReference type="GO" id="GO:0005783">
    <property type="term" value="C:endoplasmic reticulum"/>
    <property type="evidence" value="ECO:0007669"/>
    <property type="project" value="TreeGrafter"/>
</dbReference>
<dbReference type="InterPro" id="IPR031468">
    <property type="entry name" value="SMP_LBD"/>
</dbReference>
<evidence type="ECO:0000256" key="7">
    <source>
        <dbReference type="ARBA" id="ARBA00022837"/>
    </source>
</evidence>
<sequence>MTQFIGVSIIEDGGSGGITLELELQWDGNPNIVLDIKMMVGVVLPLKVKNIEFNGVFRLIFKPLVEEFPCVGAISYSLREKKKLDFTLKVVDGDLSSIPGLADAIEGTITDAVEDAITWPVRKVIPIILGNYRDLELKPEGTFKASELLGCAQVRLKDLEPGKVKDVWLKLVKDLGIQRDTKNRGQVHLELLYSPFTSKSGFTKPFVCNYSMTSLEKALQSGTNRAEAIENGKMLSRGLVKKLLMDDMISEDLLLINFLTKCCEYFSPSAKFSNIPAALFSLDTLTLRFVVMFRIDYIAQIPTANPVAANNG</sequence>
<gene>
    <name evidence="13" type="ORF">GIB67_003827</name>
</gene>
<comment type="similarity">
    <text evidence="2">Belongs to the synaptotagmin family.</text>
</comment>
<keyword evidence="14" id="KW-1185">Reference proteome</keyword>
<keyword evidence="9" id="KW-0445">Lipid transport</keyword>
<evidence type="ECO:0000256" key="1">
    <source>
        <dbReference type="ARBA" id="ARBA00004167"/>
    </source>
</evidence>
<reference evidence="13 14" key="1">
    <citation type="journal article" date="2020" name="IScience">
        <title>Genome Sequencing of the Endangered Kingdonia uniflora (Circaeasteraceae, Ranunculales) Reveals Potential Mechanisms of Evolutionary Specialization.</title>
        <authorList>
            <person name="Sun Y."/>
            <person name="Deng T."/>
            <person name="Zhang A."/>
            <person name="Moore M.J."/>
            <person name="Landis J.B."/>
            <person name="Lin N."/>
            <person name="Zhang H."/>
            <person name="Zhang X."/>
            <person name="Huang J."/>
            <person name="Zhang X."/>
            <person name="Sun H."/>
            <person name="Wang H."/>
        </authorList>
    </citation>
    <scope>NUCLEOTIDE SEQUENCE [LARGE SCALE GENOMIC DNA]</scope>
    <source>
        <strain evidence="13">TB1705</strain>
        <tissue evidence="13">Leaf</tissue>
    </source>
</reference>
<dbReference type="Proteomes" id="UP000541444">
    <property type="component" value="Unassembled WGS sequence"/>
</dbReference>
<dbReference type="PROSITE" id="PS51847">
    <property type="entry name" value="SMP"/>
    <property type="match status" value="1"/>
</dbReference>
<dbReference type="OrthoDB" id="67700at2759"/>
<dbReference type="GO" id="GO:0046872">
    <property type="term" value="F:metal ion binding"/>
    <property type="evidence" value="ECO:0007669"/>
    <property type="project" value="UniProtKB-KW"/>
</dbReference>
<evidence type="ECO:0000256" key="5">
    <source>
        <dbReference type="ARBA" id="ARBA00022723"/>
    </source>
</evidence>
<dbReference type="InterPro" id="IPR039010">
    <property type="entry name" value="Synaptotagmin_SMP"/>
</dbReference>
<evidence type="ECO:0000313" key="14">
    <source>
        <dbReference type="Proteomes" id="UP000541444"/>
    </source>
</evidence>
<evidence type="ECO:0000256" key="2">
    <source>
        <dbReference type="ARBA" id="ARBA00006996"/>
    </source>
</evidence>
<evidence type="ECO:0000256" key="9">
    <source>
        <dbReference type="ARBA" id="ARBA00023055"/>
    </source>
</evidence>
<keyword evidence="5" id="KW-0479">Metal-binding</keyword>
<keyword evidence="3" id="KW-0813">Transport</keyword>
<dbReference type="PANTHER" id="PTHR10774:SF149">
    <property type="entry name" value="SYNAPTOTAGMIN-5"/>
    <property type="match status" value="1"/>
</dbReference>
<evidence type="ECO:0000259" key="12">
    <source>
        <dbReference type="PROSITE" id="PS51847"/>
    </source>
</evidence>
<evidence type="ECO:0000256" key="6">
    <source>
        <dbReference type="ARBA" id="ARBA00022737"/>
    </source>
</evidence>
<keyword evidence="7" id="KW-0106">Calcium</keyword>